<feature type="domain" description="Metallo-beta-lactamase" evidence="1">
    <location>
        <begin position="22"/>
        <end position="227"/>
    </location>
</feature>
<evidence type="ECO:0000313" key="3">
    <source>
        <dbReference type="Proteomes" id="UP001501570"/>
    </source>
</evidence>
<dbReference type="SMART" id="SM00849">
    <property type="entry name" value="Lactamase_B"/>
    <property type="match status" value="1"/>
</dbReference>
<protein>
    <submittedName>
        <fullName evidence="2">MBL fold metallo-hydrolase</fullName>
    </submittedName>
</protein>
<dbReference type="PANTHER" id="PTHR42951:SF17">
    <property type="entry name" value="METALLO-BETA-LACTAMASE DOMAIN-CONTAINING PROTEIN"/>
    <property type="match status" value="1"/>
</dbReference>
<dbReference type="RefSeq" id="WP_345632343.1">
    <property type="nucleotide sequence ID" value="NZ_BAABJQ010000013.1"/>
</dbReference>
<dbReference type="EMBL" id="BAABJQ010000013">
    <property type="protein sequence ID" value="GAA5189950.1"/>
    <property type="molecule type" value="Genomic_DNA"/>
</dbReference>
<dbReference type="Proteomes" id="UP001501570">
    <property type="component" value="Unassembled WGS sequence"/>
</dbReference>
<evidence type="ECO:0000313" key="2">
    <source>
        <dbReference type="EMBL" id="GAA5189950.1"/>
    </source>
</evidence>
<dbReference type="PANTHER" id="PTHR42951">
    <property type="entry name" value="METALLO-BETA-LACTAMASE DOMAIN-CONTAINING"/>
    <property type="match status" value="1"/>
</dbReference>
<dbReference type="SUPFAM" id="SSF56281">
    <property type="entry name" value="Metallo-hydrolase/oxidoreductase"/>
    <property type="match status" value="1"/>
</dbReference>
<sequence length="315" mass="33891">MKRFAGDWIQIRTEYLETCGLPLYLNAIAGEDGIVLLDSGVAATPEASISGELAAAGLRVEDIALVVNSHAHPDHMGGNANLRRLADPEFAAPAAEAAWLEDNDLVIRELWEPNPDAYLLDDAERADLYGLFGDRVRVDRLLRDGDTIVAGGTPLTVITTSGHSPGHIAMHDPQRGVLFTFDDVQGAGTPVAHSDVWLPPLYHDVERYLAGLRRLAAADFELLVPAHGDHLDRAAGLARIEESIAFVERAGDFVAGYVARHGETRLGPLAHALGTELGPYDGVNLQTMSVAKAHLDQLVRRGALTPVWRHAPGPA</sequence>
<comment type="caution">
    <text evidence="2">The sequence shown here is derived from an EMBL/GenBank/DDBJ whole genome shotgun (WGS) entry which is preliminary data.</text>
</comment>
<reference evidence="3" key="1">
    <citation type="journal article" date="2019" name="Int. J. Syst. Evol. Microbiol.">
        <title>The Global Catalogue of Microorganisms (GCM) 10K type strain sequencing project: providing services to taxonomists for standard genome sequencing and annotation.</title>
        <authorList>
            <consortium name="The Broad Institute Genomics Platform"/>
            <consortium name="The Broad Institute Genome Sequencing Center for Infectious Disease"/>
            <person name="Wu L."/>
            <person name="Ma J."/>
        </authorList>
    </citation>
    <scope>NUCLEOTIDE SEQUENCE [LARGE SCALE GENOMIC DNA]</scope>
    <source>
        <strain evidence="3">JCM 18304</strain>
    </source>
</reference>
<keyword evidence="3" id="KW-1185">Reference proteome</keyword>
<dbReference type="InterPro" id="IPR050855">
    <property type="entry name" value="NDM-1-like"/>
</dbReference>
<dbReference type="Gene3D" id="3.60.15.10">
    <property type="entry name" value="Ribonuclease Z/Hydroxyacylglutathione hydrolase-like"/>
    <property type="match status" value="1"/>
</dbReference>
<organism evidence="2 3">
    <name type="scientific">Rugosimonospora acidiphila</name>
    <dbReference type="NCBI Taxonomy" id="556531"/>
    <lineage>
        <taxon>Bacteria</taxon>
        <taxon>Bacillati</taxon>
        <taxon>Actinomycetota</taxon>
        <taxon>Actinomycetes</taxon>
        <taxon>Micromonosporales</taxon>
        <taxon>Micromonosporaceae</taxon>
        <taxon>Rugosimonospora</taxon>
    </lineage>
</organism>
<name>A0ABP9S359_9ACTN</name>
<accession>A0ABP9S359</accession>
<gene>
    <name evidence="2" type="ORF">GCM10023322_43880</name>
</gene>
<dbReference type="InterPro" id="IPR036866">
    <property type="entry name" value="RibonucZ/Hydroxyglut_hydro"/>
</dbReference>
<proteinExistence type="predicted"/>
<evidence type="ECO:0000259" key="1">
    <source>
        <dbReference type="SMART" id="SM00849"/>
    </source>
</evidence>
<dbReference type="Pfam" id="PF00753">
    <property type="entry name" value="Lactamase_B"/>
    <property type="match status" value="1"/>
</dbReference>
<dbReference type="InterPro" id="IPR001279">
    <property type="entry name" value="Metallo-B-lactamas"/>
</dbReference>